<evidence type="ECO:0000313" key="2">
    <source>
        <dbReference type="Proteomes" id="UP000716291"/>
    </source>
</evidence>
<comment type="caution">
    <text evidence="1">The sequence shown here is derived from an EMBL/GenBank/DDBJ whole genome shotgun (WGS) entry which is preliminary data.</text>
</comment>
<proteinExistence type="predicted"/>
<keyword evidence="2" id="KW-1185">Reference proteome</keyword>
<evidence type="ECO:0008006" key="3">
    <source>
        <dbReference type="Google" id="ProtNLM"/>
    </source>
</evidence>
<dbReference type="EMBL" id="JAANQT010003121">
    <property type="protein sequence ID" value="KAG1301400.1"/>
    <property type="molecule type" value="Genomic_DNA"/>
</dbReference>
<accession>A0A9P7BMA4</accession>
<reference evidence="1" key="1">
    <citation type="journal article" date="2020" name="Microb. Genom.">
        <title>Genetic diversity of clinical and environmental Mucorales isolates obtained from an investigation of mucormycosis cases among solid organ transplant recipients.</title>
        <authorList>
            <person name="Nguyen M.H."/>
            <person name="Kaul D."/>
            <person name="Muto C."/>
            <person name="Cheng S.J."/>
            <person name="Richter R.A."/>
            <person name="Bruno V.M."/>
            <person name="Liu G."/>
            <person name="Beyhan S."/>
            <person name="Sundermann A.J."/>
            <person name="Mounaud S."/>
            <person name="Pasculle A.W."/>
            <person name="Nierman W.C."/>
            <person name="Driscoll E."/>
            <person name="Cumbie R."/>
            <person name="Clancy C.J."/>
            <person name="Dupont C.L."/>
        </authorList>
    </citation>
    <scope>NUCLEOTIDE SEQUENCE</scope>
    <source>
        <strain evidence="1">GL11</strain>
    </source>
</reference>
<protein>
    <recommendedName>
        <fullName evidence="3">Transposase Tc1-like domain-containing protein</fullName>
    </recommendedName>
</protein>
<dbReference type="InterPro" id="IPR052338">
    <property type="entry name" value="Transposase_5"/>
</dbReference>
<dbReference type="Proteomes" id="UP000716291">
    <property type="component" value="Unassembled WGS sequence"/>
</dbReference>
<organism evidence="1 2">
    <name type="scientific">Rhizopus oryzae</name>
    <name type="common">Mucormycosis agent</name>
    <name type="synonym">Rhizopus arrhizus var. delemar</name>
    <dbReference type="NCBI Taxonomy" id="64495"/>
    <lineage>
        <taxon>Eukaryota</taxon>
        <taxon>Fungi</taxon>
        <taxon>Fungi incertae sedis</taxon>
        <taxon>Mucoromycota</taxon>
        <taxon>Mucoromycotina</taxon>
        <taxon>Mucoromycetes</taxon>
        <taxon>Mucorales</taxon>
        <taxon>Mucorineae</taxon>
        <taxon>Rhizopodaceae</taxon>
        <taxon>Rhizopus</taxon>
    </lineage>
</organism>
<gene>
    <name evidence="1" type="ORF">G6F64_011838</name>
</gene>
<dbReference type="PANTHER" id="PTHR23022:SF135">
    <property type="entry name" value="SI:DKEY-77F5.3"/>
    <property type="match status" value="1"/>
</dbReference>
<dbReference type="Gene3D" id="3.30.420.10">
    <property type="entry name" value="Ribonuclease H-like superfamily/Ribonuclease H"/>
    <property type="match status" value="2"/>
</dbReference>
<evidence type="ECO:0000313" key="1">
    <source>
        <dbReference type="EMBL" id="KAG1301400.1"/>
    </source>
</evidence>
<sequence>MVRALSKNKQESIKSLVLQNKPYSVIIERISNLKKSTLNRYANKFSPGKVTASPGRKAVLSVTTKSYIRKQIVNGALRTAKAVYKYLVCTDNNISYSGTIRVMKSMNFHAKIKVQKPLLTKVQKARRLAWAEEHENWTSDDWRRMVFSDETKVNVYGSGGCKYFWSRPDDKLQPHHLDLTVKGGGGSIMVWGCITYDWPGYACWISEGTMKASNYVGILIRQCFKDNNFKCDHTFNWPSQSSALSPIEHIWHHLKLKLSAYDARAKGVHELWDRVEKECSTFTAEDCRRYIDSMPDRCRAVIAAKGGHTRY</sequence>
<dbReference type="InterPro" id="IPR036397">
    <property type="entry name" value="RNaseH_sf"/>
</dbReference>
<name>A0A9P7BMA4_RHIOR</name>
<dbReference type="AlphaFoldDB" id="A0A9P7BMA4"/>
<dbReference type="PANTHER" id="PTHR23022">
    <property type="entry name" value="TRANSPOSABLE ELEMENT-RELATED"/>
    <property type="match status" value="1"/>
</dbReference>
<dbReference type="GO" id="GO:0003676">
    <property type="term" value="F:nucleic acid binding"/>
    <property type="evidence" value="ECO:0007669"/>
    <property type="project" value="InterPro"/>
</dbReference>